<gene>
    <name evidence="4" type="ORF">CEE36_05460</name>
</gene>
<sequence>MSVRKADIVEEIERQIGPRVTKKDIAIVINLFLKDISRMLAEGQRIEIRGFGVFKTKQRNAKIARNPRTGREIHIPARLVPVFKPSKLLKQIVMQR</sequence>
<dbReference type="Proteomes" id="UP000317778">
    <property type="component" value="Unassembled WGS sequence"/>
</dbReference>
<accession>A0A532V7M3</accession>
<name>A0A532V7M3_UNCT6</name>
<evidence type="ECO:0000256" key="2">
    <source>
        <dbReference type="ARBA" id="ARBA00023125"/>
    </source>
</evidence>
<evidence type="ECO:0000256" key="1">
    <source>
        <dbReference type="ARBA" id="ARBA00023067"/>
    </source>
</evidence>
<dbReference type="CDD" id="cd13836">
    <property type="entry name" value="IHF_B"/>
    <property type="match status" value="1"/>
</dbReference>
<evidence type="ECO:0000256" key="3">
    <source>
        <dbReference type="RuleBase" id="RU003939"/>
    </source>
</evidence>
<comment type="caution">
    <text evidence="4">The sequence shown here is derived from an EMBL/GenBank/DDBJ whole genome shotgun (WGS) entry which is preliminary data.</text>
</comment>
<dbReference type="InterPro" id="IPR010992">
    <property type="entry name" value="IHF-like_DNA-bd_dom_sf"/>
</dbReference>
<dbReference type="GO" id="GO:0030527">
    <property type="term" value="F:structural constituent of chromatin"/>
    <property type="evidence" value="ECO:0007669"/>
    <property type="project" value="InterPro"/>
</dbReference>
<dbReference type="SMART" id="SM00411">
    <property type="entry name" value="BHL"/>
    <property type="match status" value="1"/>
</dbReference>
<organism evidence="4 5">
    <name type="scientific">candidate division TA06 bacterium B3_TA06</name>
    <dbReference type="NCBI Taxonomy" id="2012487"/>
    <lineage>
        <taxon>Bacteria</taxon>
        <taxon>Bacteria division TA06</taxon>
    </lineage>
</organism>
<keyword evidence="2" id="KW-0238">DNA-binding</keyword>
<keyword evidence="1" id="KW-0226">DNA condensation</keyword>
<comment type="similarity">
    <text evidence="3">Belongs to the bacterial histone-like protein family.</text>
</comment>
<evidence type="ECO:0008006" key="6">
    <source>
        <dbReference type="Google" id="ProtNLM"/>
    </source>
</evidence>
<dbReference type="PANTHER" id="PTHR33175:SF3">
    <property type="entry name" value="DNA-BINDING PROTEIN HU-BETA"/>
    <property type="match status" value="1"/>
</dbReference>
<dbReference type="Gene3D" id="4.10.520.10">
    <property type="entry name" value="IHF-like DNA-binding proteins"/>
    <property type="match status" value="1"/>
</dbReference>
<protein>
    <recommendedName>
        <fullName evidence="6">Integration host factor subunit beta</fullName>
    </recommendedName>
</protein>
<dbReference type="InterPro" id="IPR000119">
    <property type="entry name" value="Hist_DNA-bd"/>
</dbReference>
<reference evidence="4 5" key="1">
    <citation type="submission" date="2017-06" db="EMBL/GenBank/DDBJ databases">
        <title>Novel microbial phyla capable of carbon fixation and sulfur reduction in deep-sea sediments.</title>
        <authorList>
            <person name="Huang J."/>
            <person name="Baker B."/>
            <person name="Wang Y."/>
        </authorList>
    </citation>
    <scope>NUCLEOTIDE SEQUENCE [LARGE SCALE GENOMIC DNA]</scope>
    <source>
        <strain evidence="4">B3_TA06</strain>
    </source>
</reference>
<dbReference type="AlphaFoldDB" id="A0A532V7M3"/>
<dbReference type="GO" id="GO:0030261">
    <property type="term" value="P:chromosome condensation"/>
    <property type="evidence" value="ECO:0007669"/>
    <property type="project" value="UniProtKB-KW"/>
</dbReference>
<dbReference type="GO" id="GO:0003677">
    <property type="term" value="F:DNA binding"/>
    <property type="evidence" value="ECO:0007669"/>
    <property type="project" value="UniProtKB-KW"/>
</dbReference>
<evidence type="ECO:0000313" key="4">
    <source>
        <dbReference type="EMBL" id="TKJ43196.1"/>
    </source>
</evidence>
<evidence type="ECO:0000313" key="5">
    <source>
        <dbReference type="Proteomes" id="UP000317778"/>
    </source>
</evidence>
<proteinExistence type="inferred from homology"/>
<dbReference type="SUPFAM" id="SSF47729">
    <property type="entry name" value="IHF-like DNA-binding proteins"/>
    <property type="match status" value="1"/>
</dbReference>
<dbReference type="PANTHER" id="PTHR33175">
    <property type="entry name" value="DNA-BINDING PROTEIN HU"/>
    <property type="match status" value="1"/>
</dbReference>
<dbReference type="EMBL" id="NJBO01000006">
    <property type="protein sequence ID" value="TKJ43196.1"/>
    <property type="molecule type" value="Genomic_DNA"/>
</dbReference>
<dbReference type="PRINTS" id="PR01727">
    <property type="entry name" value="DNABINDINGHU"/>
</dbReference>
<dbReference type="Pfam" id="PF00216">
    <property type="entry name" value="Bac_DNA_binding"/>
    <property type="match status" value="1"/>
</dbReference>